<comment type="similarity">
    <text evidence="1">Belongs to the eukaryotic ribosomal protein P1/P2 family.</text>
</comment>
<evidence type="ECO:0000313" key="4">
    <source>
        <dbReference type="EMBL" id="CAI5720696.1"/>
    </source>
</evidence>
<dbReference type="EMBL" id="CANTFK010000639">
    <property type="protein sequence ID" value="CAI5720696.1"/>
    <property type="molecule type" value="Genomic_DNA"/>
</dbReference>
<evidence type="ECO:0008006" key="6">
    <source>
        <dbReference type="Google" id="ProtNLM"/>
    </source>
</evidence>
<dbReference type="InterPro" id="IPR038716">
    <property type="entry name" value="P1/P2_N_sf"/>
</dbReference>
<gene>
    <name evidence="4" type="ORF">PFR002_LOCUS4049</name>
</gene>
<dbReference type="GO" id="GO:0022625">
    <property type="term" value="C:cytosolic large ribosomal subunit"/>
    <property type="evidence" value="ECO:0007669"/>
    <property type="project" value="InterPro"/>
</dbReference>
<dbReference type="AlphaFoldDB" id="A0AAV0TES2"/>
<accession>A0AAV0TES2</accession>
<dbReference type="Proteomes" id="UP001159659">
    <property type="component" value="Unassembled WGS sequence"/>
</dbReference>
<reference evidence="4" key="1">
    <citation type="submission" date="2022-12" db="EMBL/GenBank/DDBJ databases">
        <authorList>
            <person name="Webb A."/>
        </authorList>
    </citation>
    <scope>NUCLEOTIDE SEQUENCE</scope>
    <source>
        <strain evidence="4">Pf2</strain>
    </source>
</reference>
<dbReference type="PANTHER" id="PTHR21141:SF5">
    <property type="entry name" value="LARGE RIBOSOMAL SUBUNIT PROTEIN P2"/>
    <property type="match status" value="1"/>
</dbReference>
<dbReference type="Gene3D" id="1.10.10.1410">
    <property type="match status" value="1"/>
</dbReference>
<proteinExistence type="inferred from homology"/>
<dbReference type="GO" id="GO:0002182">
    <property type="term" value="P:cytoplasmic translational elongation"/>
    <property type="evidence" value="ECO:0007669"/>
    <property type="project" value="InterPro"/>
</dbReference>
<comment type="caution">
    <text evidence="4">The sequence shown here is derived from an EMBL/GenBank/DDBJ whole genome shotgun (WGS) entry which is preliminary data.</text>
</comment>
<dbReference type="FunFam" id="1.10.10.1410:FF:000002">
    <property type="entry name" value="60S acidic ribosomal protein P2"/>
    <property type="match status" value="1"/>
</dbReference>
<evidence type="ECO:0000256" key="1">
    <source>
        <dbReference type="ARBA" id="ARBA00005436"/>
    </source>
</evidence>
<evidence type="ECO:0000256" key="3">
    <source>
        <dbReference type="ARBA" id="ARBA00023274"/>
    </source>
</evidence>
<name>A0AAV0TES2_9STRA</name>
<evidence type="ECO:0000313" key="5">
    <source>
        <dbReference type="Proteomes" id="UP001159659"/>
    </source>
</evidence>
<sequence>MRYIAAYLLAVLGGHPSPTENEVVKILQASGVEIDKERQEIGLIWFIVCCCFGWCASDGEAASGAEAAKVVEKVVEEEEEIDMGGGMDMFGGDEDY</sequence>
<keyword evidence="2" id="KW-0689">Ribosomal protein</keyword>
<dbReference type="CDD" id="cd05833">
    <property type="entry name" value="Ribosomal_P2"/>
    <property type="match status" value="1"/>
</dbReference>
<protein>
    <recommendedName>
        <fullName evidence="6">60S acidic ribosomal protein P2</fullName>
    </recommendedName>
</protein>
<evidence type="ECO:0000256" key="2">
    <source>
        <dbReference type="ARBA" id="ARBA00022980"/>
    </source>
</evidence>
<dbReference type="PANTHER" id="PTHR21141">
    <property type="entry name" value="60S ACIDIC RIBOSOMAL PROTEIN FAMILY MEMBER"/>
    <property type="match status" value="1"/>
</dbReference>
<dbReference type="GO" id="GO:0003735">
    <property type="term" value="F:structural constituent of ribosome"/>
    <property type="evidence" value="ECO:0007669"/>
    <property type="project" value="InterPro"/>
</dbReference>
<keyword evidence="3" id="KW-0687">Ribonucleoprotein</keyword>
<organism evidence="4 5">
    <name type="scientific">Peronospora farinosa</name>
    <dbReference type="NCBI Taxonomy" id="134698"/>
    <lineage>
        <taxon>Eukaryota</taxon>
        <taxon>Sar</taxon>
        <taxon>Stramenopiles</taxon>
        <taxon>Oomycota</taxon>
        <taxon>Peronosporomycetes</taxon>
        <taxon>Peronosporales</taxon>
        <taxon>Peronosporaceae</taxon>
        <taxon>Peronospora</taxon>
    </lineage>
</organism>
<dbReference type="InterPro" id="IPR044076">
    <property type="entry name" value="Ribosomal_P2"/>
</dbReference>